<sequence length="96" mass="11004">MTPPCRVFPASRLESEIQATGGRVRKGGRIDLSACELFSMVQYECQIDRPEVSNSPVRCWPVQRWFRRCQDKKGSFMVETTIWEGMKKDESRSGGT</sequence>
<proteinExistence type="predicted"/>
<dbReference type="EMBL" id="JBANMG010000007">
    <property type="protein sequence ID" value="KAK6951466.1"/>
    <property type="molecule type" value="Genomic_DNA"/>
</dbReference>
<dbReference type="Pfam" id="PF11093">
    <property type="entry name" value="Mitochondr_Som1"/>
    <property type="match status" value="1"/>
</dbReference>
<dbReference type="Proteomes" id="UP001369815">
    <property type="component" value="Unassembled WGS sequence"/>
</dbReference>
<reference evidence="1 2" key="1">
    <citation type="journal article" date="2024" name="Front Chem Biol">
        <title>Unveiling the potential of Daldinia eschscholtzii MFLUCC 19-0629 through bioactivity and bioinformatics studies for enhanced sustainable agriculture production.</title>
        <authorList>
            <person name="Brooks S."/>
            <person name="Weaver J.A."/>
            <person name="Klomchit A."/>
            <person name="Alharthi S.A."/>
            <person name="Onlamun T."/>
            <person name="Nurani R."/>
            <person name="Vong T.K."/>
            <person name="Alberti F."/>
            <person name="Greco C."/>
        </authorList>
    </citation>
    <scope>NUCLEOTIDE SEQUENCE [LARGE SCALE GENOMIC DNA]</scope>
    <source>
        <strain evidence="1">MFLUCC 19-0629</strain>
    </source>
</reference>
<gene>
    <name evidence="1" type="ORF">Daesc_008001</name>
</gene>
<accession>A0AAX6MG92</accession>
<dbReference type="AlphaFoldDB" id="A0AAX6MG92"/>
<keyword evidence="2" id="KW-1185">Reference proteome</keyword>
<dbReference type="GO" id="GO:0042720">
    <property type="term" value="C:mitochondrial inner membrane peptidase complex"/>
    <property type="evidence" value="ECO:0007669"/>
    <property type="project" value="InterPro"/>
</dbReference>
<organism evidence="1 2">
    <name type="scientific">Daldinia eschscholtzii</name>
    <dbReference type="NCBI Taxonomy" id="292717"/>
    <lineage>
        <taxon>Eukaryota</taxon>
        <taxon>Fungi</taxon>
        <taxon>Dikarya</taxon>
        <taxon>Ascomycota</taxon>
        <taxon>Pezizomycotina</taxon>
        <taxon>Sordariomycetes</taxon>
        <taxon>Xylariomycetidae</taxon>
        <taxon>Xylariales</taxon>
        <taxon>Hypoxylaceae</taxon>
        <taxon>Daldinia</taxon>
    </lineage>
</organism>
<protein>
    <submittedName>
        <fullName evidence="1">Uncharacterized protein</fullName>
    </submittedName>
</protein>
<dbReference type="InterPro" id="IPR024645">
    <property type="entry name" value="Mitochondr_Som1"/>
</dbReference>
<evidence type="ECO:0000313" key="2">
    <source>
        <dbReference type="Proteomes" id="UP001369815"/>
    </source>
</evidence>
<evidence type="ECO:0000313" key="1">
    <source>
        <dbReference type="EMBL" id="KAK6951466.1"/>
    </source>
</evidence>
<name>A0AAX6MG92_9PEZI</name>
<comment type="caution">
    <text evidence="1">The sequence shown here is derived from an EMBL/GenBank/DDBJ whole genome shotgun (WGS) entry which is preliminary data.</text>
</comment>